<evidence type="ECO:0000256" key="5">
    <source>
        <dbReference type="ARBA" id="ARBA00023136"/>
    </source>
</evidence>
<feature type="transmembrane region" description="Helical" evidence="6">
    <location>
        <begin position="12"/>
        <end position="32"/>
    </location>
</feature>
<dbReference type="AlphaFoldDB" id="A0A149Q5E9"/>
<comment type="subcellular location">
    <subcellularLocation>
        <location evidence="1 6">Cell membrane</location>
        <topology evidence="1 6">Multi-pass membrane protein</topology>
    </subcellularLocation>
</comment>
<dbReference type="EMBL" id="LHZA01000153">
    <property type="protein sequence ID" value="KXU92539.1"/>
    <property type="molecule type" value="Genomic_DNA"/>
</dbReference>
<dbReference type="GO" id="GO:0005886">
    <property type="term" value="C:plasma membrane"/>
    <property type="evidence" value="ECO:0007669"/>
    <property type="project" value="UniProtKB-SubCell"/>
</dbReference>
<comment type="caution">
    <text evidence="6">Lacks conserved residue(s) required for the propagation of feature annotation.</text>
</comment>
<dbReference type="PANTHER" id="PTHR12677:SF59">
    <property type="entry name" value="GOLGI APPARATUS MEMBRANE PROTEIN TVP38-RELATED"/>
    <property type="match status" value="1"/>
</dbReference>
<keyword evidence="4 6" id="KW-1133">Transmembrane helix</keyword>
<evidence type="ECO:0000256" key="1">
    <source>
        <dbReference type="ARBA" id="ARBA00004651"/>
    </source>
</evidence>
<evidence type="ECO:0000256" key="4">
    <source>
        <dbReference type="ARBA" id="ARBA00022989"/>
    </source>
</evidence>
<evidence type="ECO:0000259" key="7">
    <source>
        <dbReference type="Pfam" id="PF09335"/>
    </source>
</evidence>
<feature type="domain" description="VTT" evidence="7">
    <location>
        <begin position="71"/>
        <end position="186"/>
    </location>
</feature>
<dbReference type="Pfam" id="PF09335">
    <property type="entry name" value="VTT_dom"/>
    <property type="match status" value="1"/>
</dbReference>
<name>A0A149Q5E9_9PROT</name>
<proteinExistence type="inferred from homology"/>
<protein>
    <recommendedName>
        <fullName evidence="6">TVP38/TMEM64 family membrane protein</fullName>
    </recommendedName>
</protein>
<gene>
    <name evidence="8" type="ORF">AD928_10735</name>
</gene>
<keyword evidence="2 6" id="KW-1003">Cell membrane</keyword>
<evidence type="ECO:0000256" key="2">
    <source>
        <dbReference type="ARBA" id="ARBA00022475"/>
    </source>
</evidence>
<dbReference type="InterPro" id="IPR032816">
    <property type="entry name" value="VTT_dom"/>
</dbReference>
<feature type="transmembrane region" description="Helical" evidence="6">
    <location>
        <begin position="52"/>
        <end position="70"/>
    </location>
</feature>
<dbReference type="PANTHER" id="PTHR12677">
    <property type="entry name" value="GOLGI APPARATUS MEMBRANE PROTEIN TVP38-RELATED"/>
    <property type="match status" value="1"/>
</dbReference>
<dbReference type="Proteomes" id="UP000075473">
    <property type="component" value="Unassembled WGS sequence"/>
</dbReference>
<dbReference type="PATRIC" id="fig|178900.5.peg.903"/>
<sequence length="235" mass="24557">MEQTPPSAARPVFRFLRPALMLAFLVAGAVLLRAVPGLRHVLESTALLRDGAWGRVVFLAGASVWCAFGLPRQVAGFAAGLAYGALEGTVLITVASTAGCVAGFFWARWGGRHWAQARLGARFARLDAMLSRQPFLSILTLRLLPVGSALLLNLLGGVSGIGVVPFAAATVLGGLPQNVVAVLLGAGVRVDAVWQFVLGGGLFVASGVLGVWLLRRAQVGRIVQQDTDRAGQPDA</sequence>
<comment type="caution">
    <text evidence="8">The sequence shown here is derived from an EMBL/GenBank/DDBJ whole genome shotgun (WGS) entry which is preliminary data.</text>
</comment>
<keyword evidence="5 6" id="KW-0472">Membrane</keyword>
<evidence type="ECO:0000313" key="8">
    <source>
        <dbReference type="EMBL" id="KXU92539.1"/>
    </source>
</evidence>
<dbReference type="RefSeq" id="WP_062250462.1">
    <property type="nucleotide sequence ID" value="NZ_LHZA01000153.1"/>
</dbReference>
<keyword evidence="3 6" id="KW-0812">Transmembrane</keyword>
<reference evidence="8 9" key="1">
    <citation type="submission" date="2015-06" db="EMBL/GenBank/DDBJ databases">
        <title>Improved classification and identification of acetic acid bacteria using matrix-assisted laser desorption/ionization time-of-flight mass spectrometry; Gluconobacter nephelii and Gluconobacter uchimurae are later heterotypic synonyms of Gluconobacter japonicus and Gluconobacter oxydans, respectively.</title>
        <authorList>
            <person name="Li L."/>
            <person name="Cleenwerck I."/>
            <person name="De Vuyst L."/>
            <person name="Vandamme P."/>
        </authorList>
    </citation>
    <scope>NUCLEOTIDE SEQUENCE [LARGE SCALE GENOMIC DNA]</scope>
    <source>
        <strain evidence="8 9">LMG 1625</strain>
    </source>
</reference>
<organism evidence="8 9">
    <name type="scientific">Acetobacter cerevisiae</name>
    <dbReference type="NCBI Taxonomy" id="178900"/>
    <lineage>
        <taxon>Bacteria</taxon>
        <taxon>Pseudomonadati</taxon>
        <taxon>Pseudomonadota</taxon>
        <taxon>Alphaproteobacteria</taxon>
        <taxon>Acetobacterales</taxon>
        <taxon>Acetobacteraceae</taxon>
        <taxon>Acetobacter</taxon>
    </lineage>
</organism>
<dbReference type="InterPro" id="IPR015414">
    <property type="entry name" value="TMEM64"/>
</dbReference>
<accession>A0A149Q5E9</accession>
<evidence type="ECO:0000256" key="6">
    <source>
        <dbReference type="RuleBase" id="RU366058"/>
    </source>
</evidence>
<evidence type="ECO:0000313" key="9">
    <source>
        <dbReference type="Proteomes" id="UP000075473"/>
    </source>
</evidence>
<evidence type="ECO:0000256" key="3">
    <source>
        <dbReference type="ARBA" id="ARBA00022692"/>
    </source>
</evidence>
<feature type="transmembrane region" description="Helical" evidence="6">
    <location>
        <begin position="82"/>
        <end position="106"/>
    </location>
</feature>
<feature type="transmembrane region" description="Helical" evidence="6">
    <location>
        <begin position="192"/>
        <end position="214"/>
    </location>
</feature>
<comment type="similarity">
    <text evidence="6">Belongs to the TVP38/TMEM64 family.</text>
</comment>